<reference evidence="2 4" key="1">
    <citation type="submission" date="2014-08" db="EMBL/GenBank/DDBJ databases">
        <title>Complete genome sequence of Corynebacterium imitans DSM 44264, isolated from a five-month-old boy with suspected pharyngeal diphtheria.</title>
        <authorList>
            <person name="Mollmann S."/>
            <person name="Albersmeier A."/>
            <person name="Ruckert C."/>
            <person name="Tauch A."/>
        </authorList>
    </citation>
    <scope>NUCLEOTIDE SEQUENCE [LARGE SCALE GENOMIC DNA]</scope>
    <source>
        <strain evidence="2 4">DSM 44264</strain>
    </source>
</reference>
<dbReference type="Proteomes" id="UP000215374">
    <property type="component" value="Chromosome 1"/>
</dbReference>
<evidence type="ECO:0000313" key="4">
    <source>
        <dbReference type="Proteomes" id="UP000028780"/>
    </source>
</evidence>
<organism evidence="2 4">
    <name type="scientific">Corynebacterium imitans</name>
    <dbReference type="NCBI Taxonomy" id="156978"/>
    <lineage>
        <taxon>Bacteria</taxon>
        <taxon>Bacillati</taxon>
        <taxon>Actinomycetota</taxon>
        <taxon>Actinomycetes</taxon>
        <taxon>Mycobacteriales</taxon>
        <taxon>Corynebacteriaceae</taxon>
        <taxon>Corynebacterium</taxon>
    </lineage>
</organism>
<dbReference type="Proteomes" id="UP000028780">
    <property type="component" value="Chromosome"/>
</dbReference>
<dbReference type="EMBL" id="LT906467">
    <property type="protein sequence ID" value="SNV69294.1"/>
    <property type="molecule type" value="Genomic_DNA"/>
</dbReference>
<feature type="transmembrane region" description="Helical" evidence="1">
    <location>
        <begin position="68"/>
        <end position="84"/>
    </location>
</feature>
<dbReference type="OrthoDB" id="4408172at2"/>
<sequence length="256" mass="28600">MINRDDLTASRLPIYDTDYTRLTLAIQDAPVATPNPQRDPTGVAELIQRERISLPIQKGLFQPEPQSIPAYLFMAGFVVVAQMVSGNTFFTIVVVLMMVFGRGSYVYRERRRRQRIQQAWANGWLRVAPALIGDLVPKGDTAAKHIAKGQRATCTAPALVLSPKGEWIPVKEQLLRLNRNAGPHELRIAESGAAPAVDPQHNNGWVLYLAPYGEPVDQGAVAVNLSGEDEARIFSHIARTWQLPGHDADERWWEKY</sequence>
<evidence type="ECO:0000313" key="5">
    <source>
        <dbReference type="Proteomes" id="UP000215374"/>
    </source>
</evidence>
<name>A0A076NNP5_9CORY</name>
<keyword evidence="1" id="KW-0472">Membrane</keyword>
<gene>
    <name evidence="2" type="ORF">CIMIT_05400</name>
    <name evidence="3" type="ORF">SAMEA4535761_01146</name>
</gene>
<feature type="transmembrane region" description="Helical" evidence="1">
    <location>
        <begin position="90"/>
        <end position="107"/>
    </location>
</feature>
<dbReference type="RefSeq" id="WP_038590166.1">
    <property type="nucleotide sequence ID" value="NZ_CP009211.1"/>
</dbReference>
<dbReference type="AlphaFoldDB" id="A0A076NNP5"/>
<keyword evidence="4" id="KW-1185">Reference proteome</keyword>
<accession>A0A076NNP5</accession>
<keyword evidence="1" id="KW-0812">Transmembrane</keyword>
<reference evidence="3 5" key="2">
    <citation type="submission" date="2017-06" db="EMBL/GenBank/DDBJ databases">
        <authorList>
            <consortium name="Pathogen Informatics"/>
        </authorList>
    </citation>
    <scope>NUCLEOTIDE SEQUENCE [LARGE SCALE GENOMIC DNA]</scope>
    <source>
        <strain evidence="3 5">NCTC13015</strain>
    </source>
</reference>
<evidence type="ECO:0000256" key="1">
    <source>
        <dbReference type="SAM" id="Phobius"/>
    </source>
</evidence>
<dbReference type="EMBL" id="CP009211">
    <property type="protein sequence ID" value="AIJ33410.1"/>
    <property type="molecule type" value="Genomic_DNA"/>
</dbReference>
<evidence type="ECO:0000313" key="3">
    <source>
        <dbReference type="EMBL" id="SNV69294.1"/>
    </source>
</evidence>
<dbReference type="HOGENOM" id="CLU_1118692_0_0_11"/>
<proteinExistence type="predicted"/>
<keyword evidence="1" id="KW-1133">Transmembrane helix</keyword>
<protein>
    <submittedName>
        <fullName evidence="2">Uncharacterized protein</fullName>
    </submittedName>
</protein>
<evidence type="ECO:0000313" key="2">
    <source>
        <dbReference type="EMBL" id="AIJ33410.1"/>
    </source>
</evidence>
<dbReference type="KEGG" id="cii:CIMIT_05400"/>